<feature type="compositionally biased region" description="Basic and acidic residues" evidence="1">
    <location>
        <begin position="121"/>
        <end position="147"/>
    </location>
</feature>
<evidence type="ECO:0000256" key="1">
    <source>
        <dbReference type="SAM" id="MobiDB-lite"/>
    </source>
</evidence>
<sequence length="156" mass="18138">MNSTEVRVRKSSWIFRRNFGDVLQNAAIRSAILAHHKILMKHKYFRPRSHRVEVAAVGDPRSDGVSTLKFANQTKFITVELLFAPENTRSVPADTGASVLSILPVSRADISRFAKKKNRRREREEKEKKRRREESQKVRTREKDGAEKKRKKRISV</sequence>
<gene>
    <name evidence="2" type="ORF">V1477_011052</name>
</gene>
<reference evidence="2 3" key="1">
    <citation type="journal article" date="2024" name="Ann. Entomol. Soc. Am.">
        <title>Genomic analyses of the southern and eastern yellowjacket wasps (Hymenoptera: Vespidae) reveal evolutionary signatures of social life.</title>
        <authorList>
            <person name="Catto M.A."/>
            <person name="Caine P.B."/>
            <person name="Orr S.E."/>
            <person name="Hunt B.G."/>
            <person name="Goodisman M.A.D."/>
        </authorList>
    </citation>
    <scope>NUCLEOTIDE SEQUENCE [LARGE SCALE GENOMIC DNA]</scope>
    <source>
        <strain evidence="2">232</strain>
        <tissue evidence="2">Head and thorax</tissue>
    </source>
</reference>
<proteinExistence type="predicted"/>
<feature type="region of interest" description="Disordered" evidence="1">
    <location>
        <begin position="114"/>
        <end position="156"/>
    </location>
</feature>
<keyword evidence="3" id="KW-1185">Reference proteome</keyword>
<comment type="caution">
    <text evidence="2">The sequence shown here is derived from an EMBL/GenBank/DDBJ whole genome shotgun (WGS) entry which is preliminary data.</text>
</comment>
<organism evidence="2 3">
    <name type="scientific">Vespula maculifrons</name>
    <name type="common">Eastern yellow jacket</name>
    <name type="synonym">Wasp</name>
    <dbReference type="NCBI Taxonomy" id="7453"/>
    <lineage>
        <taxon>Eukaryota</taxon>
        <taxon>Metazoa</taxon>
        <taxon>Ecdysozoa</taxon>
        <taxon>Arthropoda</taxon>
        <taxon>Hexapoda</taxon>
        <taxon>Insecta</taxon>
        <taxon>Pterygota</taxon>
        <taxon>Neoptera</taxon>
        <taxon>Endopterygota</taxon>
        <taxon>Hymenoptera</taxon>
        <taxon>Apocrita</taxon>
        <taxon>Aculeata</taxon>
        <taxon>Vespoidea</taxon>
        <taxon>Vespidae</taxon>
        <taxon>Vespinae</taxon>
        <taxon>Vespula</taxon>
    </lineage>
</organism>
<dbReference type="Proteomes" id="UP001607303">
    <property type="component" value="Unassembled WGS sequence"/>
</dbReference>
<evidence type="ECO:0000313" key="2">
    <source>
        <dbReference type="EMBL" id="KAL2739663.1"/>
    </source>
</evidence>
<evidence type="ECO:0000313" key="3">
    <source>
        <dbReference type="Proteomes" id="UP001607303"/>
    </source>
</evidence>
<name>A0ABD2C3P7_VESMC</name>
<dbReference type="AlphaFoldDB" id="A0ABD2C3P7"/>
<accession>A0ABD2C3P7</accession>
<dbReference type="EMBL" id="JAYRBN010000061">
    <property type="protein sequence ID" value="KAL2739663.1"/>
    <property type="molecule type" value="Genomic_DNA"/>
</dbReference>
<protein>
    <submittedName>
        <fullName evidence="2">Uncharacterized protein</fullName>
    </submittedName>
</protein>